<feature type="region of interest" description="Disordered" evidence="1">
    <location>
        <begin position="881"/>
        <end position="912"/>
    </location>
</feature>
<evidence type="ECO:0000259" key="2">
    <source>
        <dbReference type="Pfam" id="PF24173"/>
    </source>
</evidence>
<dbReference type="Pfam" id="PF24181">
    <property type="entry name" value="TPR_TTI1_C"/>
    <property type="match status" value="1"/>
</dbReference>
<sequence>MSLRLDQTAVDGITHQRSQDGITIFNGIKPYCVSLSQIAFAPENIFTSKQLIDALKQLDFNLTSLVSQHSSKSFNGSLESPTIPPSLADYIFVPIAQLLQRSSLGDTELEFILSIINTLIKHCWAAPGSLPLPLAKQFVPLITVLIGGKPNETEKEIGSHSNETLLNGVNCLNSLLQGLENQGSSISDSFLTDNKNLPAIGHMVSVLLNISLKSRFLQLQIESFETLDKLYNLLHDGEILSFLLPGNVSVISKVIKSRPHYKVVCKALKVLTTILSFTFNDFDLDTQWKNEVVVLEDLKDIKQVDVEDEDISVIIPDLEPGKYHRTTSWLRATLFQLRKALKLILDVGNLDNFELRNSLFQLDLTILKTCFRTCGLILPLIIDSISLVCSVDSTFTDFLFDSFSRNSNLPQFIKLINSNLNGCIDSLPFQINSPDISKTVNLLDRIHMNVKLLVLYNDNADQFVVEKLINRLLEEIVMMVQSANSKTNSKISTSTSQFYESEMLLITSSYTNEEFKEDAKQTNIMESILDSEVENAIIKLFETLSTYSNISFILTDLIASNDSGNLGENINRMIEGSVALWIVSTISSFNKPERQSTFDEFIEFEEDDMDVDVDVVKNRELTNDNQESVITLKNNVYSVLQCAGEVLDLNSTKSKDSIGLIKSTVIALHSIGQAADILGEEFRDELIDYLYPVIDNLASPNDLIRNEAQLVAIKLAANLYNNSIRDLIFENHDYLIDSLSVRLTGDSITPRTPMVLNVLIKIGGMDLLNQLDDIIVMIFTLLDLYHGYSVLCEGFLIVFKEVIDQIYKHYFIDFDFNDLENSLQEDSVINHGPWGMKSIEDVLQFLNRKIELPDDILDEPGVDSDDDDEILKKDKKILEVDSDDESDSDNEGESHLTVTTNNNHADVEDNTPKWTSPISSKLYRTVTQIFVYSERLSRHKSINLRILTLKLINGIIPILATQKNRFLPLVASLWSTIANLIETEEDNRILDLAFEVAESAIRYANSFLRTRFVDLFRIIQDRKFYKELTKRQHELYRKRVSMDSRIVINRTSTSTNYEVRTFEKYCHFLEFALTKFGKLLSTDLAFQIVKITIIVDSDPDHYGYFDDIVYYLKSRDEVGEEKNTGYYISS</sequence>
<dbReference type="Pfam" id="PF24173">
    <property type="entry name" value="TPR_TTI1_N"/>
    <property type="match status" value="1"/>
</dbReference>
<evidence type="ECO:0000256" key="1">
    <source>
        <dbReference type="SAM" id="MobiDB-lite"/>
    </source>
</evidence>
<proteinExistence type="predicted"/>
<feature type="compositionally biased region" description="Acidic residues" evidence="1">
    <location>
        <begin position="881"/>
        <end position="891"/>
    </location>
</feature>
<name>A0A1E4T6V1_9ASCO</name>
<dbReference type="AlphaFoldDB" id="A0A1E4T6V1"/>
<dbReference type="InterPro" id="IPR057566">
    <property type="entry name" value="TPR_TTI1_N"/>
</dbReference>
<evidence type="ECO:0000313" key="4">
    <source>
        <dbReference type="EMBL" id="ODV87465.1"/>
    </source>
</evidence>
<dbReference type="PANTHER" id="PTHR18460:SF3">
    <property type="entry name" value="TELO2-INTERACTING PROTEIN 1 HOMOLOG"/>
    <property type="match status" value="1"/>
</dbReference>
<dbReference type="InterPro" id="IPR057567">
    <property type="entry name" value="TPR_TTI1_C"/>
</dbReference>
<evidence type="ECO:0000259" key="3">
    <source>
        <dbReference type="Pfam" id="PF24181"/>
    </source>
</evidence>
<dbReference type="OrthoDB" id="6781668at2759"/>
<dbReference type="EMBL" id="KV453848">
    <property type="protein sequence ID" value="ODV87465.1"/>
    <property type="molecule type" value="Genomic_DNA"/>
</dbReference>
<dbReference type="InterPro" id="IPR052587">
    <property type="entry name" value="TELO2-interacting_protein_1"/>
</dbReference>
<dbReference type="Pfam" id="PF21547">
    <property type="entry name" value="TTI1"/>
    <property type="match status" value="1"/>
</dbReference>
<gene>
    <name evidence="4" type="ORF">CANARDRAFT_26863</name>
</gene>
<accession>A0A1E4T6V1</accession>
<dbReference type="InterPro" id="IPR049362">
    <property type="entry name" value="TTI1_rpt"/>
</dbReference>
<protein>
    <submittedName>
        <fullName evidence="4">Uncharacterized protein</fullName>
    </submittedName>
</protein>
<dbReference type="PANTHER" id="PTHR18460">
    <property type="entry name" value="TEL2 INTERACTING PROTEIN 1 TTI1 FAMILY MEMBER"/>
    <property type="match status" value="1"/>
</dbReference>
<reference evidence="5" key="1">
    <citation type="submission" date="2016-04" db="EMBL/GenBank/DDBJ databases">
        <title>Comparative genomics of biotechnologically important yeasts.</title>
        <authorList>
            <consortium name="DOE Joint Genome Institute"/>
            <person name="Riley R."/>
            <person name="Haridas S."/>
            <person name="Wolfe K.H."/>
            <person name="Lopes M.R."/>
            <person name="Hittinger C.T."/>
            <person name="Goker M."/>
            <person name="Salamov A."/>
            <person name="Wisecaver J."/>
            <person name="Long T.M."/>
            <person name="Aerts A.L."/>
            <person name="Barry K."/>
            <person name="Choi C."/>
            <person name="Clum A."/>
            <person name="Coughlan A.Y."/>
            <person name="Deshpande S."/>
            <person name="Douglass A.P."/>
            <person name="Hanson S.J."/>
            <person name="Klenk H.-P."/>
            <person name="Labutti K."/>
            <person name="Lapidus A."/>
            <person name="Lindquist E."/>
            <person name="Lipzen A."/>
            <person name="Meier-Kolthoff J.P."/>
            <person name="Ohm R.A."/>
            <person name="Otillar R.P."/>
            <person name="Pangilinan J."/>
            <person name="Peng Y."/>
            <person name="Rokas A."/>
            <person name="Rosa C.A."/>
            <person name="Scheuner C."/>
            <person name="Sibirny A.A."/>
            <person name="Slot J.C."/>
            <person name="Stielow J.B."/>
            <person name="Sun H."/>
            <person name="Kurtzman C.P."/>
            <person name="Blackwell M."/>
            <person name="Grigoriev I.V."/>
            <person name="Jeffries T.W."/>
        </authorList>
    </citation>
    <scope>NUCLEOTIDE SEQUENCE [LARGE SCALE GENOMIC DNA]</scope>
    <source>
        <strain evidence="5">NRRL YB-2248</strain>
    </source>
</reference>
<evidence type="ECO:0000313" key="5">
    <source>
        <dbReference type="Proteomes" id="UP000094801"/>
    </source>
</evidence>
<dbReference type="GO" id="GO:0005737">
    <property type="term" value="C:cytoplasm"/>
    <property type="evidence" value="ECO:0007669"/>
    <property type="project" value="TreeGrafter"/>
</dbReference>
<feature type="domain" description="TTI1 C-terminal TPR" evidence="3">
    <location>
        <begin position="876"/>
        <end position="1014"/>
    </location>
</feature>
<keyword evidence="5" id="KW-1185">Reference proteome</keyword>
<organism evidence="4 5">
    <name type="scientific">[Candida] arabinofermentans NRRL YB-2248</name>
    <dbReference type="NCBI Taxonomy" id="983967"/>
    <lineage>
        <taxon>Eukaryota</taxon>
        <taxon>Fungi</taxon>
        <taxon>Dikarya</taxon>
        <taxon>Ascomycota</taxon>
        <taxon>Saccharomycotina</taxon>
        <taxon>Pichiomycetes</taxon>
        <taxon>Pichiales</taxon>
        <taxon>Pichiaceae</taxon>
        <taxon>Ogataea</taxon>
        <taxon>Ogataea/Candida clade</taxon>
    </lineage>
</organism>
<dbReference type="Proteomes" id="UP000094801">
    <property type="component" value="Unassembled WGS sequence"/>
</dbReference>
<feature type="domain" description="TTI1 N-terminal TPR" evidence="2">
    <location>
        <begin position="25"/>
        <end position="385"/>
    </location>
</feature>
<dbReference type="STRING" id="983967.A0A1E4T6V1"/>